<sequence>MAALDRKLSQVYQQALQASGSHYRPALKAEQRGWIKGRDECWKASDSAQCMDTAYRSRIVALQAQYRLVEHSEAVRFICNNNPANEFVATFFQTEPETAIVERGDSVSLMYRQPAASGAKYQGRNESLWEHQGEALIRWGYQTPELQCIRN</sequence>
<dbReference type="InterPro" id="IPR052755">
    <property type="entry name" value="Lysozyme_Inhibitor_LprI"/>
</dbReference>
<dbReference type="Proteomes" id="UP001499915">
    <property type="component" value="Unassembled WGS sequence"/>
</dbReference>
<keyword evidence="4" id="KW-0449">Lipoprotein</keyword>
<evidence type="ECO:0000256" key="2">
    <source>
        <dbReference type="ARBA" id="ARBA00023136"/>
    </source>
</evidence>
<gene>
    <name evidence="7" type="ORF">GCM10009104_04050</name>
</gene>
<proteinExistence type="predicted"/>
<dbReference type="InterPro" id="IPR018660">
    <property type="entry name" value="MliC"/>
</dbReference>
<name>A0ABN1I299_9GAMM</name>
<keyword evidence="3" id="KW-0564">Palmitate</keyword>
<dbReference type="Pfam" id="PF07007">
    <property type="entry name" value="LprI"/>
    <property type="match status" value="1"/>
</dbReference>
<dbReference type="PANTHER" id="PTHR37549:SF1">
    <property type="entry name" value="LIPOPROTEIN LPRI"/>
    <property type="match status" value="1"/>
</dbReference>
<protein>
    <recommendedName>
        <fullName evidence="9">Membrane-bound lysozyme-inhibitor of c-type lysozyme</fullName>
    </recommendedName>
</protein>
<keyword evidence="2" id="KW-0472">Membrane</keyword>
<feature type="domain" description="Lysozyme inhibitor LprI-like N-terminal" evidence="5">
    <location>
        <begin position="2"/>
        <end position="60"/>
    </location>
</feature>
<evidence type="ECO:0008006" key="9">
    <source>
        <dbReference type="Google" id="ProtNLM"/>
    </source>
</evidence>
<evidence type="ECO:0000256" key="4">
    <source>
        <dbReference type="ARBA" id="ARBA00023288"/>
    </source>
</evidence>
<dbReference type="SUPFAM" id="SSF141488">
    <property type="entry name" value="YdhA-like"/>
    <property type="match status" value="1"/>
</dbReference>
<dbReference type="Gene3D" id="1.20.1270.180">
    <property type="match status" value="1"/>
</dbReference>
<organism evidence="7 8">
    <name type="scientific">Marinobacterium maritimum</name>
    <dbReference type="NCBI Taxonomy" id="500162"/>
    <lineage>
        <taxon>Bacteria</taxon>
        <taxon>Pseudomonadati</taxon>
        <taxon>Pseudomonadota</taxon>
        <taxon>Gammaproteobacteria</taxon>
        <taxon>Oceanospirillales</taxon>
        <taxon>Oceanospirillaceae</taxon>
        <taxon>Marinobacterium</taxon>
    </lineage>
</organism>
<keyword evidence="1" id="KW-0732">Signal</keyword>
<evidence type="ECO:0000256" key="1">
    <source>
        <dbReference type="ARBA" id="ARBA00022729"/>
    </source>
</evidence>
<evidence type="ECO:0000256" key="3">
    <source>
        <dbReference type="ARBA" id="ARBA00023139"/>
    </source>
</evidence>
<evidence type="ECO:0000259" key="5">
    <source>
        <dbReference type="Pfam" id="PF07007"/>
    </source>
</evidence>
<accession>A0ABN1I299</accession>
<dbReference type="RefSeq" id="WP_425543376.1">
    <property type="nucleotide sequence ID" value="NZ_BAAAET010000001.1"/>
</dbReference>
<reference evidence="7 8" key="1">
    <citation type="journal article" date="2019" name="Int. J. Syst. Evol. Microbiol.">
        <title>The Global Catalogue of Microorganisms (GCM) 10K type strain sequencing project: providing services to taxonomists for standard genome sequencing and annotation.</title>
        <authorList>
            <consortium name="The Broad Institute Genomics Platform"/>
            <consortium name="The Broad Institute Genome Sequencing Center for Infectious Disease"/>
            <person name="Wu L."/>
            <person name="Ma J."/>
        </authorList>
    </citation>
    <scope>NUCLEOTIDE SEQUENCE [LARGE SCALE GENOMIC DNA]</scope>
    <source>
        <strain evidence="7 8">JCM 15134</strain>
    </source>
</reference>
<evidence type="ECO:0000313" key="7">
    <source>
        <dbReference type="EMBL" id="GAA0682385.1"/>
    </source>
</evidence>
<dbReference type="InterPro" id="IPR009739">
    <property type="entry name" value="LprI-like_N"/>
</dbReference>
<dbReference type="InterPro" id="IPR036328">
    <property type="entry name" value="MliC_sf"/>
</dbReference>
<dbReference type="PANTHER" id="PTHR37549">
    <property type="entry name" value="LIPOPROTEIN LPRI"/>
    <property type="match status" value="1"/>
</dbReference>
<feature type="domain" description="C-type lysozyme inhibitor" evidence="6">
    <location>
        <begin position="79"/>
        <end position="145"/>
    </location>
</feature>
<keyword evidence="8" id="KW-1185">Reference proteome</keyword>
<dbReference type="EMBL" id="BAAAET010000001">
    <property type="protein sequence ID" value="GAA0682385.1"/>
    <property type="molecule type" value="Genomic_DNA"/>
</dbReference>
<dbReference type="Pfam" id="PF09864">
    <property type="entry name" value="MliC"/>
    <property type="match status" value="1"/>
</dbReference>
<comment type="caution">
    <text evidence="7">The sequence shown here is derived from an EMBL/GenBank/DDBJ whole genome shotgun (WGS) entry which is preliminary data.</text>
</comment>
<dbReference type="Gene3D" id="2.40.128.200">
    <property type="match status" value="1"/>
</dbReference>
<evidence type="ECO:0000259" key="6">
    <source>
        <dbReference type="Pfam" id="PF09864"/>
    </source>
</evidence>
<evidence type="ECO:0000313" key="8">
    <source>
        <dbReference type="Proteomes" id="UP001499915"/>
    </source>
</evidence>